<evidence type="ECO:0008006" key="4">
    <source>
        <dbReference type="Google" id="ProtNLM"/>
    </source>
</evidence>
<dbReference type="AlphaFoldDB" id="A0A0B2WQG6"/>
<sequence>MQSLWTRAGQARRCGCRTCSTAIRAAGARAAGAAGRRKATFAEIFTACYSSVFATAAIVDAVRKDDRRRELDRQLEEARRELSELQDRSPPASPNVGANASNLSIQQMDTLWKSLKDIYRNRPFMKEIDKPAMIDASELITNLKESYYYAPGEPLRSPPRQIDYDQLEKAIMAEEQDSRISSRESLNQEQLIRESESAENLVQQLLRRAEALDDGSAVCPTFDEVIGLAAKGYPNFSFRSIDPEMASKNTVVLNRQIRSLVNAKDLSWKEKIGRVCFNLLVSPHPPDMHTYNTLIVAFDRLGCHLFSDALVYSFFHRRLLKPTPSTFMAILNHYILTRNHGLFLRTLACLTGLEGKYGAKMGRRHVEDIEDWGMERWAANTKLRTSTGRWVWEHVPLNLPLVETILNGLLHFKLFDDAASLFVSCMRCGVALSTRAVKQLFDECIAALDWKAAVRLIRGLSESRKWREIFLLQEDIGAAAHLLGRVFALVDLCGFSSYRERVDTRRLISLGISEVNLKRLLRLLLKANLRLPEAYVQPGSVQVAHTRGGDEMTRSKSRLLQLESILKEYEFVRKTTHSIESKLLYPEFSPRFRASMAVHIGASAIQRSVLLAGEVQHIVPPSESLSLQSPQTGRNVQPAQEESLVEEMETMALNDEWTGQQGGPRRGQAQTALATATGGRRKQDGPVSEHVCVEPRGLLAWQRPPNRVYAAGRQWIVGT</sequence>
<dbReference type="Gene3D" id="1.25.40.10">
    <property type="entry name" value="Tetratricopeptide repeat domain"/>
    <property type="match status" value="1"/>
</dbReference>
<accession>A0A0B2WQG6</accession>
<proteinExistence type="predicted"/>
<protein>
    <recommendedName>
        <fullName evidence="4">Pentatricopeptide repeat domain-containing protein</fullName>
    </recommendedName>
</protein>
<comment type="caution">
    <text evidence="2">The sequence shown here is derived from an EMBL/GenBank/DDBJ whole genome shotgun (WGS) entry which is preliminary data.</text>
</comment>
<dbReference type="STRING" id="1081103.A0A0B2WQG6"/>
<name>A0A0B2WQG6_METAS</name>
<organism evidence="2 3">
    <name type="scientific">Metarhizium album (strain ARSEF 1941)</name>
    <dbReference type="NCBI Taxonomy" id="1081103"/>
    <lineage>
        <taxon>Eukaryota</taxon>
        <taxon>Fungi</taxon>
        <taxon>Dikarya</taxon>
        <taxon>Ascomycota</taxon>
        <taxon>Pezizomycotina</taxon>
        <taxon>Sordariomycetes</taxon>
        <taxon>Hypocreomycetidae</taxon>
        <taxon>Hypocreales</taxon>
        <taxon>Clavicipitaceae</taxon>
        <taxon>Metarhizium</taxon>
    </lineage>
</organism>
<dbReference type="EMBL" id="AZHE01000008">
    <property type="protein sequence ID" value="KHN98286.1"/>
    <property type="molecule type" value="Genomic_DNA"/>
</dbReference>
<dbReference type="HOGENOM" id="CLU_390868_0_0_1"/>
<evidence type="ECO:0000313" key="3">
    <source>
        <dbReference type="Proteomes" id="UP000030816"/>
    </source>
</evidence>
<dbReference type="GeneID" id="63738502"/>
<evidence type="ECO:0000256" key="1">
    <source>
        <dbReference type="SAM" id="MobiDB-lite"/>
    </source>
</evidence>
<evidence type="ECO:0000313" key="2">
    <source>
        <dbReference type="EMBL" id="KHN98286.1"/>
    </source>
</evidence>
<keyword evidence="3" id="KW-1185">Reference proteome</keyword>
<feature type="compositionally biased region" description="Basic and acidic residues" evidence="1">
    <location>
        <begin position="78"/>
        <end position="87"/>
    </location>
</feature>
<feature type="compositionally biased region" description="Low complexity" evidence="1">
    <location>
        <begin position="666"/>
        <end position="678"/>
    </location>
</feature>
<gene>
    <name evidence="2" type="ORF">MAM_04047</name>
</gene>
<dbReference type="RefSeq" id="XP_040679352.1">
    <property type="nucleotide sequence ID" value="XM_040822846.1"/>
</dbReference>
<feature type="region of interest" description="Disordered" evidence="1">
    <location>
        <begin position="657"/>
        <end position="689"/>
    </location>
</feature>
<dbReference type="OrthoDB" id="185373at2759"/>
<dbReference type="Proteomes" id="UP000030816">
    <property type="component" value="Unassembled WGS sequence"/>
</dbReference>
<dbReference type="InterPro" id="IPR011990">
    <property type="entry name" value="TPR-like_helical_dom_sf"/>
</dbReference>
<feature type="region of interest" description="Disordered" evidence="1">
    <location>
        <begin position="78"/>
        <end position="99"/>
    </location>
</feature>
<reference evidence="2 3" key="1">
    <citation type="journal article" date="2014" name="Proc. Natl. Acad. Sci. U.S.A.">
        <title>Trajectory and genomic determinants of fungal-pathogen speciation and host adaptation.</title>
        <authorList>
            <person name="Hu X."/>
            <person name="Xiao G."/>
            <person name="Zheng P."/>
            <person name="Shang Y."/>
            <person name="Su Y."/>
            <person name="Zhang X."/>
            <person name="Liu X."/>
            <person name="Zhan S."/>
            <person name="St Leger R.J."/>
            <person name="Wang C."/>
        </authorList>
    </citation>
    <scope>NUCLEOTIDE SEQUENCE [LARGE SCALE GENOMIC DNA]</scope>
    <source>
        <strain evidence="2 3">ARSEF 1941</strain>
    </source>
</reference>